<evidence type="ECO:0000313" key="3">
    <source>
        <dbReference type="Proteomes" id="UP001316087"/>
    </source>
</evidence>
<keyword evidence="1" id="KW-0812">Transmembrane</keyword>
<gene>
    <name evidence="2" type="ORF">LZ480_08370</name>
</gene>
<feature type="transmembrane region" description="Helical" evidence="1">
    <location>
        <begin position="87"/>
        <end position="107"/>
    </location>
</feature>
<organism evidence="2 3">
    <name type="scientific">Solibacillus palustris</name>
    <dbReference type="NCBI Taxonomy" id="2908203"/>
    <lineage>
        <taxon>Bacteria</taxon>
        <taxon>Bacillati</taxon>
        <taxon>Bacillota</taxon>
        <taxon>Bacilli</taxon>
        <taxon>Bacillales</taxon>
        <taxon>Caryophanaceae</taxon>
        <taxon>Solibacillus</taxon>
    </lineage>
</organism>
<accession>A0ABS9UC36</accession>
<keyword evidence="3" id="KW-1185">Reference proteome</keyword>
<keyword evidence="1" id="KW-0472">Membrane</keyword>
<reference evidence="2 3" key="1">
    <citation type="submission" date="2022-03" db="EMBL/GenBank/DDBJ databases">
        <authorList>
            <person name="Jo J.-H."/>
            <person name="Im W.-T."/>
        </authorList>
    </citation>
    <scope>NUCLEOTIDE SEQUENCE [LARGE SCALE GENOMIC DNA]</scope>
    <source>
        <strain evidence="2 3">MA9</strain>
    </source>
</reference>
<comment type="caution">
    <text evidence="2">The sequence shown here is derived from an EMBL/GenBank/DDBJ whole genome shotgun (WGS) entry which is preliminary data.</text>
</comment>
<name>A0ABS9UC36_9BACL</name>
<dbReference type="EMBL" id="JAKZFC010000002">
    <property type="protein sequence ID" value="MCH7321906.1"/>
    <property type="molecule type" value="Genomic_DNA"/>
</dbReference>
<dbReference type="Proteomes" id="UP001316087">
    <property type="component" value="Unassembled WGS sequence"/>
</dbReference>
<protein>
    <submittedName>
        <fullName evidence="2">Group-specific protein</fullName>
    </submittedName>
</protein>
<feature type="transmembrane region" description="Helical" evidence="1">
    <location>
        <begin position="6"/>
        <end position="26"/>
    </location>
</feature>
<keyword evidence="1" id="KW-1133">Transmembrane helix</keyword>
<evidence type="ECO:0000256" key="1">
    <source>
        <dbReference type="SAM" id="Phobius"/>
    </source>
</evidence>
<dbReference type="RefSeq" id="WP_241368956.1">
    <property type="nucleotide sequence ID" value="NZ_JAKZFC010000002.1"/>
</dbReference>
<proteinExistence type="predicted"/>
<feature type="transmembrane region" description="Helical" evidence="1">
    <location>
        <begin position="47"/>
        <end position="67"/>
    </location>
</feature>
<evidence type="ECO:0000313" key="2">
    <source>
        <dbReference type="EMBL" id="MCH7321906.1"/>
    </source>
</evidence>
<sequence>MGLGFIISLIAIGIWTIIILTIMIPFNKKYVFRHKITNKIDYEKTKIYLRWNVFDTLTLVLAIYTILCVQALNILLSFEYTIENPFVQFFVNQSQAWVIVIVGYLITRISSTLKCIKAQFGDVNEPDE</sequence>